<feature type="region of interest" description="Disordered" evidence="1">
    <location>
        <begin position="1"/>
        <end position="34"/>
    </location>
</feature>
<feature type="region of interest" description="Disordered" evidence="1">
    <location>
        <begin position="57"/>
        <end position="84"/>
    </location>
</feature>
<evidence type="ECO:0000313" key="2">
    <source>
        <dbReference type="EMBL" id="MFD2671845.1"/>
    </source>
</evidence>
<feature type="region of interest" description="Disordered" evidence="1">
    <location>
        <begin position="572"/>
        <end position="602"/>
    </location>
</feature>
<sequence>MKTRQPASQQNDHHEQKAHSKPDEWRPPSSAMHSSILQWQRTAGNQAAYQLMQARQATTRLQTPPVRTGTSEPPKQLVRVKKKTSHGKETYDYYVPATDRDTDAEDTLDMPLSKKREVLHDLQNKGKNVKANASAIQELTKEINIIGSEVSESEIIQLGVQLDQLLVKKQSQTGLEESDNKQINNISSRLLRALDFLGTLDQGEKAASSLRILLQAQMKKINELDDKAIEKAQGLAERTISQVTPAERAAYREDIRRGGVWGGGAETAVIASTFGMYVDLYILDGNGQYIQADRAGDLGGTQAGFSILNVGNHYVVITNGHANGSPFRADSHQVFDPEPDGDCMFNALHYALTNGNRSAALTYQQGDTQVQVPPEEFVARARTLAADGMTDDMVDLSVEEILLSDQVSGVGAHLGRLLDYRKYHKGELTKRMHQSKLEESHVLDMLKMEKLIPSSFSKSLDELMDIFQEKFEQKPEMFHRILTTILKQIDQQFVGESEVLHQGPDAAFEYEQRKEKSERYRRQHAVVNSPHNDKQLVITIEGAESQFVIDRIGQLVPRFVARSISAENIAEKDNHHHIYPSGMSPEGKPSKSGATGSGISDNKVEATPEMLHVEGKKPSGFLSTTKDVAGTINPKGESFGSALYMIDLSYLNPAHIADLSSGSGISYYLLGNYDEKKGGTEKKSLISKAASYNDRQVEGNRMKKENPKTKDVEFTAQDAEKDDQSLSGKEWQAIMDVIRTSEVLISDKIPEEALSKPNQSDKK</sequence>
<feature type="region of interest" description="Disordered" evidence="1">
    <location>
        <begin position="691"/>
        <end position="727"/>
    </location>
</feature>
<feature type="compositionally biased region" description="Basic and acidic residues" evidence="1">
    <location>
        <begin position="11"/>
        <end position="26"/>
    </location>
</feature>
<dbReference type="RefSeq" id="WP_379929320.1">
    <property type="nucleotide sequence ID" value="NZ_JBHUMM010000016.1"/>
</dbReference>
<dbReference type="Proteomes" id="UP001597497">
    <property type="component" value="Unassembled WGS sequence"/>
</dbReference>
<evidence type="ECO:0000313" key="3">
    <source>
        <dbReference type="Proteomes" id="UP001597497"/>
    </source>
</evidence>
<evidence type="ECO:0000256" key="1">
    <source>
        <dbReference type="SAM" id="MobiDB-lite"/>
    </source>
</evidence>
<reference evidence="3" key="1">
    <citation type="journal article" date="2019" name="Int. J. Syst. Evol. Microbiol.">
        <title>The Global Catalogue of Microorganisms (GCM) 10K type strain sequencing project: providing services to taxonomists for standard genome sequencing and annotation.</title>
        <authorList>
            <consortium name="The Broad Institute Genomics Platform"/>
            <consortium name="The Broad Institute Genome Sequencing Center for Infectious Disease"/>
            <person name="Wu L."/>
            <person name="Ma J."/>
        </authorList>
    </citation>
    <scope>NUCLEOTIDE SEQUENCE [LARGE SCALE GENOMIC DNA]</scope>
    <source>
        <strain evidence="3">KCTC 33676</strain>
    </source>
</reference>
<dbReference type="Gene3D" id="3.90.70.80">
    <property type="match status" value="1"/>
</dbReference>
<gene>
    <name evidence="2" type="ORF">ACFSUC_09515</name>
</gene>
<dbReference type="EMBL" id="JBHUMM010000016">
    <property type="protein sequence ID" value="MFD2671845.1"/>
    <property type="molecule type" value="Genomic_DNA"/>
</dbReference>
<proteinExistence type="predicted"/>
<keyword evidence="3" id="KW-1185">Reference proteome</keyword>
<accession>A0ABW5R9X3</accession>
<protein>
    <recommendedName>
        <fullName evidence="4">OTU domain-containing protein</fullName>
    </recommendedName>
</protein>
<name>A0ABW5R9X3_9BACL</name>
<organism evidence="2 3">
    <name type="scientific">Marinicrinis sediminis</name>
    <dbReference type="NCBI Taxonomy" id="1652465"/>
    <lineage>
        <taxon>Bacteria</taxon>
        <taxon>Bacillati</taxon>
        <taxon>Bacillota</taxon>
        <taxon>Bacilli</taxon>
        <taxon>Bacillales</taxon>
        <taxon>Paenibacillaceae</taxon>
    </lineage>
</organism>
<comment type="caution">
    <text evidence="2">The sequence shown here is derived from an EMBL/GenBank/DDBJ whole genome shotgun (WGS) entry which is preliminary data.</text>
</comment>
<feature type="compositionally biased region" description="Basic and acidic residues" evidence="1">
    <location>
        <begin position="695"/>
        <end position="724"/>
    </location>
</feature>
<feature type="compositionally biased region" description="Polar residues" evidence="1">
    <location>
        <begin position="1"/>
        <end position="10"/>
    </location>
</feature>
<evidence type="ECO:0008006" key="4">
    <source>
        <dbReference type="Google" id="ProtNLM"/>
    </source>
</evidence>